<feature type="compositionally biased region" description="Basic and acidic residues" evidence="1">
    <location>
        <begin position="235"/>
        <end position="250"/>
    </location>
</feature>
<name>A0A0F9UUX1_9ZZZZ</name>
<evidence type="ECO:0000313" key="2">
    <source>
        <dbReference type="EMBL" id="KKN96830.1"/>
    </source>
</evidence>
<feature type="compositionally biased region" description="Basic and acidic residues" evidence="1">
    <location>
        <begin position="206"/>
        <end position="217"/>
    </location>
</feature>
<evidence type="ECO:0008006" key="3">
    <source>
        <dbReference type="Google" id="ProtNLM"/>
    </source>
</evidence>
<dbReference type="Pfam" id="PF11655">
    <property type="entry name" value="DUF2589"/>
    <property type="match status" value="1"/>
</dbReference>
<accession>A0A0F9UUX1</accession>
<gene>
    <name evidence="2" type="ORF">LCGC14_0164740</name>
</gene>
<feature type="compositionally biased region" description="Acidic residues" evidence="1">
    <location>
        <begin position="279"/>
        <end position="293"/>
    </location>
</feature>
<reference evidence="2" key="1">
    <citation type="journal article" date="2015" name="Nature">
        <title>Complex archaea that bridge the gap between prokaryotes and eukaryotes.</title>
        <authorList>
            <person name="Spang A."/>
            <person name="Saw J.H."/>
            <person name="Jorgensen S.L."/>
            <person name="Zaremba-Niedzwiedzka K."/>
            <person name="Martijn J."/>
            <person name="Lind A.E."/>
            <person name="van Eijk R."/>
            <person name="Schleper C."/>
            <person name="Guy L."/>
            <person name="Ettema T.J."/>
        </authorList>
    </citation>
    <scope>NUCLEOTIDE SEQUENCE</scope>
</reference>
<sequence length="293" mass="32150">MSWWPWSKKDDDNGGGDSKAAADAGEENPPGVHGLADLARGMQHVAQSTQDILGQHFVNVLNHYFDEESGEPIEKRLRMPSGRVIDIPLIALVPPSTLQLKRLKVRMSVSLEAASVKKHQYDKGMKTVERASIRVKFGPQAEGKDGRKNRKMMDLEMEFEAVEPPEMMRRIQEWFTDMVHPMDETEANEYGIPDRKGPEGTQIMHPGDEPPETHEVQPLDLGSAPPLDLGDSDDGLQKDDVPGGEDKETEPSATKEAIPVIPDPESDPGDDPGPALEPDATDPDPADNGLGDE</sequence>
<feature type="region of interest" description="Disordered" evidence="1">
    <location>
        <begin position="1"/>
        <end position="33"/>
    </location>
</feature>
<organism evidence="2">
    <name type="scientific">marine sediment metagenome</name>
    <dbReference type="NCBI Taxonomy" id="412755"/>
    <lineage>
        <taxon>unclassified sequences</taxon>
        <taxon>metagenomes</taxon>
        <taxon>ecological metagenomes</taxon>
    </lineage>
</organism>
<dbReference type="AlphaFoldDB" id="A0A0F9UUX1"/>
<dbReference type="EMBL" id="LAZR01000062">
    <property type="protein sequence ID" value="KKN96830.1"/>
    <property type="molecule type" value="Genomic_DNA"/>
</dbReference>
<feature type="region of interest" description="Disordered" evidence="1">
    <location>
        <begin position="188"/>
        <end position="293"/>
    </location>
</feature>
<protein>
    <recommendedName>
        <fullName evidence="3">DUF2589 domain-containing protein</fullName>
    </recommendedName>
</protein>
<evidence type="ECO:0000256" key="1">
    <source>
        <dbReference type="SAM" id="MobiDB-lite"/>
    </source>
</evidence>
<comment type="caution">
    <text evidence="2">The sequence shown here is derived from an EMBL/GenBank/DDBJ whole genome shotgun (WGS) entry which is preliminary data.</text>
</comment>
<proteinExistence type="predicted"/>
<dbReference type="InterPro" id="IPR024510">
    <property type="entry name" value="DUF2589"/>
</dbReference>